<comment type="caution">
    <text evidence="1">The sequence shown here is derived from an EMBL/GenBank/DDBJ whole genome shotgun (WGS) entry which is preliminary data.</text>
</comment>
<sequence length="232" mass="26282">MKEKHADQEVLCLFCLENQTHPKLARGETYSCGYKPYRCELCKYSTTTKGNLSIHMQSDKHLHALQEIPQSLAAAAVAASSSQLILGNTQFNNNNNYSSTQQEFVDISNTSTNNSKIIGGSLQCLICFNFYTDISEIMVEHAEKDRSLTQECDISTINGYFQCLICPYSTNLKANFQLHTRTDKHLQRVQMINHLREGITGLFGQSEQFSRLGTLKSAVQVRCQECEEIFSW</sequence>
<keyword evidence="2" id="KW-1185">Reference proteome</keyword>
<reference evidence="1" key="1">
    <citation type="submission" date="2023-11" db="EMBL/GenBank/DDBJ databases">
        <authorList>
            <person name="Poullet M."/>
        </authorList>
    </citation>
    <scope>NUCLEOTIDE SEQUENCE</scope>
    <source>
        <strain evidence="1">E1834</strain>
    </source>
</reference>
<gene>
    <name evidence="1" type="ORF">MENTE1834_LOCUS23388</name>
</gene>
<organism evidence="1 2">
    <name type="scientific">Meloidogyne enterolobii</name>
    <name type="common">Root-knot nematode worm</name>
    <name type="synonym">Meloidogyne mayaguensis</name>
    <dbReference type="NCBI Taxonomy" id="390850"/>
    <lineage>
        <taxon>Eukaryota</taxon>
        <taxon>Metazoa</taxon>
        <taxon>Ecdysozoa</taxon>
        <taxon>Nematoda</taxon>
        <taxon>Chromadorea</taxon>
        <taxon>Rhabditida</taxon>
        <taxon>Tylenchina</taxon>
        <taxon>Tylenchomorpha</taxon>
        <taxon>Tylenchoidea</taxon>
        <taxon>Meloidogynidae</taxon>
        <taxon>Meloidogyninae</taxon>
        <taxon>Meloidogyne</taxon>
    </lineage>
</organism>
<proteinExistence type="predicted"/>
<dbReference type="EMBL" id="CAVMJV010000030">
    <property type="protein sequence ID" value="CAK5076521.1"/>
    <property type="molecule type" value="Genomic_DNA"/>
</dbReference>
<dbReference type="Proteomes" id="UP001497535">
    <property type="component" value="Unassembled WGS sequence"/>
</dbReference>
<evidence type="ECO:0000313" key="2">
    <source>
        <dbReference type="Proteomes" id="UP001497535"/>
    </source>
</evidence>
<name>A0ACB0ZBU2_MELEN</name>
<evidence type="ECO:0000313" key="1">
    <source>
        <dbReference type="EMBL" id="CAK5076521.1"/>
    </source>
</evidence>
<protein>
    <submittedName>
        <fullName evidence="1">Uncharacterized protein</fullName>
    </submittedName>
</protein>
<accession>A0ACB0ZBU2</accession>